<dbReference type="InterPro" id="IPR029063">
    <property type="entry name" value="SAM-dependent_MTases_sf"/>
</dbReference>
<dbReference type="Gene3D" id="3.40.50.150">
    <property type="entry name" value="Vaccinia Virus protein VP39"/>
    <property type="match status" value="1"/>
</dbReference>
<gene>
    <name evidence="2" type="ORF">LTR24_005364</name>
</gene>
<evidence type="ECO:0000313" key="3">
    <source>
        <dbReference type="Proteomes" id="UP001345013"/>
    </source>
</evidence>
<dbReference type="Proteomes" id="UP001345013">
    <property type="component" value="Unassembled WGS sequence"/>
</dbReference>
<sequence length="596" mass="69344">MRLSPTPTRWARARSKSKAIKGFRRLSPEEQAQLWLAKPPPGRSHDKKRRDIINPNLCNEAIDLIQSTDSLPPPGTCDVIDLNPGTSVWSDALHRALKPRRHVLVEYEKDHYAHAIDPLLHREGSRYRHTSRLLDAFDLNQDLLSDDFRAYHRNLLPDERSQARYSRNRQLIITTNLSGRAVGYGGYDGPLSKCFMDAFYYSIASNVGAVQFNDYGLVKLLAWVPEEDKYSIVPRCASFRYRSSKLLEASCHIREIVSSFPNHDQTTGHSAWHGAALDNCREVAEKQRNAGIEVPEHRRQPEPEPPSIFYLPVADNFKKLLSLRNQPPLVAQYINFLEKVTTLENEELHWDEEKKDRLKLRLLKNRMFTTHNQYTKTEVIARGFVALERELISLRRQHPEDKTPYLDRLKKYQENAAFAELKTRASLMFKDNRYHVDKGRDDYRALSHHPHILAWNNRDFEPLLCQPKKDFLPHHPMTLLEITPKEEFVKRINTSLRWICFDYIVREFDLGKKITVQKVLERLIGQHPDSDVYREFLAQVPSLTDPLYGGHHDLSDFNARTLPMDTIIDVALAYENFPFRKDETHMMGTVMGRHSL</sequence>
<dbReference type="EMBL" id="JAVRRG010000061">
    <property type="protein sequence ID" value="KAK5092227.1"/>
    <property type="molecule type" value="Genomic_DNA"/>
</dbReference>
<name>A0ABR0K976_9EURO</name>
<protein>
    <recommendedName>
        <fullName evidence="4">rRNA adenine N(6)-methyltransferase</fullName>
    </recommendedName>
</protein>
<feature type="compositionally biased region" description="Basic residues" evidence="1">
    <location>
        <begin position="11"/>
        <end position="23"/>
    </location>
</feature>
<evidence type="ECO:0000313" key="2">
    <source>
        <dbReference type="EMBL" id="KAK5092227.1"/>
    </source>
</evidence>
<comment type="caution">
    <text evidence="2">The sequence shown here is derived from an EMBL/GenBank/DDBJ whole genome shotgun (WGS) entry which is preliminary data.</text>
</comment>
<evidence type="ECO:0008006" key="4">
    <source>
        <dbReference type="Google" id="ProtNLM"/>
    </source>
</evidence>
<keyword evidence="3" id="KW-1185">Reference proteome</keyword>
<evidence type="ECO:0000256" key="1">
    <source>
        <dbReference type="SAM" id="MobiDB-lite"/>
    </source>
</evidence>
<proteinExistence type="predicted"/>
<feature type="region of interest" description="Disordered" evidence="1">
    <location>
        <begin position="1"/>
        <end position="23"/>
    </location>
</feature>
<accession>A0ABR0K976</accession>
<dbReference type="SUPFAM" id="SSF53335">
    <property type="entry name" value="S-adenosyl-L-methionine-dependent methyltransferases"/>
    <property type="match status" value="1"/>
</dbReference>
<organism evidence="2 3">
    <name type="scientific">Lithohypha guttulata</name>
    <dbReference type="NCBI Taxonomy" id="1690604"/>
    <lineage>
        <taxon>Eukaryota</taxon>
        <taxon>Fungi</taxon>
        <taxon>Dikarya</taxon>
        <taxon>Ascomycota</taxon>
        <taxon>Pezizomycotina</taxon>
        <taxon>Eurotiomycetes</taxon>
        <taxon>Chaetothyriomycetidae</taxon>
        <taxon>Chaetothyriales</taxon>
        <taxon>Trichomeriaceae</taxon>
        <taxon>Lithohypha</taxon>
    </lineage>
</organism>
<reference evidence="2 3" key="1">
    <citation type="submission" date="2023-08" db="EMBL/GenBank/DDBJ databases">
        <title>Black Yeasts Isolated from many extreme environments.</title>
        <authorList>
            <person name="Coleine C."/>
            <person name="Stajich J.E."/>
            <person name="Selbmann L."/>
        </authorList>
    </citation>
    <scope>NUCLEOTIDE SEQUENCE [LARGE SCALE GENOMIC DNA]</scope>
    <source>
        <strain evidence="2 3">CCFEE 5885</strain>
    </source>
</reference>